<comment type="similarity">
    <text evidence="1">Belongs to the ATP-dependent AMP-binding enzyme family.</text>
</comment>
<dbReference type="Pfam" id="PF13193">
    <property type="entry name" value="AMP-binding_C"/>
    <property type="match status" value="1"/>
</dbReference>
<dbReference type="Pfam" id="PF00501">
    <property type="entry name" value="AMP-binding"/>
    <property type="match status" value="1"/>
</dbReference>
<evidence type="ECO:0000259" key="4">
    <source>
        <dbReference type="Pfam" id="PF13193"/>
    </source>
</evidence>
<protein>
    <submittedName>
        <fullName evidence="5">Acyl-CoA synthetase</fullName>
    </submittedName>
</protein>
<keyword evidence="6" id="KW-1185">Reference proteome</keyword>
<dbReference type="InterPro" id="IPR042099">
    <property type="entry name" value="ANL_N_sf"/>
</dbReference>
<evidence type="ECO:0000313" key="6">
    <source>
        <dbReference type="Proteomes" id="UP001501495"/>
    </source>
</evidence>
<dbReference type="PANTHER" id="PTHR43201">
    <property type="entry name" value="ACYL-COA SYNTHETASE"/>
    <property type="match status" value="1"/>
</dbReference>
<sequence>MPEAIPPVSPTRMGHNLRRRPLRDTGRVRLPDLRPGDRVALLTPGSATYLDVVLGLLGEGVVPIPLDPRLTAVERERILGPLSPALRVEDDEVLAAVAERFPRVPGRLPRARPMHCTSGTTGVPKGVWSGLLDDAAAAALVAEERDLWGFAADDVNLVLSPLYHSAPLRFATGTLLVGGRVVIPGPFDPATVTAAIERDRPTTMFCVPTHLQRLFAHWDAVGTPDLSCFRLVAHAGAPCPRELKERLIATFPPGTTWEFYGSTEGQFTACRSEEWQQRPGTVGRARPGRELSVDDDGLIWCVVPEHARFSYWGAPEKTAAAWRETPSGPAFTVGDLGRLDADGYLHFDGRREDLVITGGVNVYPLEVEEALREHPDVADVAVLGVDDPQWGQRVCAAVVPRSDAATAESLGAFARERLAPPKRPKTWLLVDDLPRTLTGKVRRDDLRALLEGPPQQAN</sequence>
<feature type="domain" description="AMP-dependent synthetase/ligase" evidence="3">
    <location>
        <begin position="117"/>
        <end position="296"/>
    </location>
</feature>
<dbReference type="InterPro" id="IPR025110">
    <property type="entry name" value="AMP-bd_C"/>
</dbReference>
<dbReference type="PANTHER" id="PTHR43201:SF5">
    <property type="entry name" value="MEDIUM-CHAIN ACYL-COA LIGASE ACSF2, MITOCHONDRIAL"/>
    <property type="match status" value="1"/>
</dbReference>
<evidence type="ECO:0000256" key="1">
    <source>
        <dbReference type="ARBA" id="ARBA00006432"/>
    </source>
</evidence>
<dbReference type="EMBL" id="BAAAZH010000033">
    <property type="protein sequence ID" value="GAA4128711.1"/>
    <property type="molecule type" value="Genomic_DNA"/>
</dbReference>
<dbReference type="InterPro" id="IPR045851">
    <property type="entry name" value="AMP-bd_C_sf"/>
</dbReference>
<organism evidence="5 6">
    <name type="scientific">Nocardioides fonticola</name>
    <dbReference type="NCBI Taxonomy" id="450363"/>
    <lineage>
        <taxon>Bacteria</taxon>
        <taxon>Bacillati</taxon>
        <taxon>Actinomycetota</taxon>
        <taxon>Actinomycetes</taxon>
        <taxon>Propionibacteriales</taxon>
        <taxon>Nocardioidaceae</taxon>
        <taxon>Nocardioides</taxon>
    </lineage>
</organism>
<dbReference type="Gene3D" id="3.30.300.30">
    <property type="match status" value="1"/>
</dbReference>
<evidence type="ECO:0000313" key="5">
    <source>
        <dbReference type="EMBL" id="GAA4128711.1"/>
    </source>
</evidence>
<gene>
    <name evidence="5" type="ORF">GCM10022215_40490</name>
</gene>
<reference evidence="6" key="1">
    <citation type="journal article" date="2019" name="Int. J. Syst. Evol. Microbiol.">
        <title>The Global Catalogue of Microorganisms (GCM) 10K type strain sequencing project: providing services to taxonomists for standard genome sequencing and annotation.</title>
        <authorList>
            <consortium name="The Broad Institute Genomics Platform"/>
            <consortium name="The Broad Institute Genome Sequencing Center for Infectious Disease"/>
            <person name="Wu L."/>
            <person name="Ma J."/>
        </authorList>
    </citation>
    <scope>NUCLEOTIDE SEQUENCE [LARGE SCALE GENOMIC DNA]</scope>
    <source>
        <strain evidence="6">JCM 16703</strain>
    </source>
</reference>
<name>A0ABP7Y0C8_9ACTN</name>
<comment type="caution">
    <text evidence="5">The sequence shown here is derived from an EMBL/GenBank/DDBJ whole genome shotgun (WGS) entry which is preliminary data.</text>
</comment>
<dbReference type="InterPro" id="IPR000873">
    <property type="entry name" value="AMP-dep_synth/lig_dom"/>
</dbReference>
<dbReference type="Proteomes" id="UP001501495">
    <property type="component" value="Unassembled WGS sequence"/>
</dbReference>
<accession>A0ABP7Y0C8</accession>
<evidence type="ECO:0000259" key="3">
    <source>
        <dbReference type="Pfam" id="PF00501"/>
    </source>
</evidence>
<feature type="domain" description="AMP-binding enzyme C-terminal" evidence="4">
    <location>
        <begin position="366"/>
        <end position="440"/>
    </location>
</feature>
<keyword evidence="2" id="KW-0436">Ligase</keyword>
<dbReference type="Gene3D" id="3.40.50.12780">
    <property type="entry name" value="N-terminal domain of ligase-like"/>
    <property type="match status" value="1"/>
</dbReference>
<dbReference type="SUPFAM" id="SSF56801">
    <property type="entry name" value="Acetyl-CoA synthetase-like"/>
    <property type="match status" value="1"/>
</dbReference>
<evidence type="ECO:0000256" key="2">
    <source>
        <dbReference type="ARBA" id="ARBA00022598"/>
    </source>
</evidence>
<proteinExistence type="inferred from homology"/>